<dbReference type="PANTHER" id="PTHR48081">
    <property type="entry name" value="AB HYDROLASE SUPERFAMILY PROTEIN C4A8.06C"/>
    <property type="match status" value="1"/>
</dbReference>
<comment type="similarity">
    <text evidence="1">Belongs to the 'GDXG' lipolytic enzyme family.</text>
</comment>
<protein>
    <submittedName>
        <fullName evidence="5">Alpha/beta hydrolase</fullName>
    </submittedName>
</protein>
<feature type="active site" evidence="3">
    <location>
        <position position="147"/>
    </location>
</feature>
<gene>
    <name evidence="5" type="ORF">C7H09_12040</name>
</gene>
<evidence type="ECO:0000259" key="4">
    <source>
        <dbReference type="Pfam" id="PF07859"/>
    </source>
</evidence>
<dbReference type="InterPro" id="IPR050300">
    <property type="entry name" value="GDXG_lipolytic_enzyme"/>
</dbReference>
<dbReference type="Gene3D" id="3.40.50.1820">
    <property type="entry name" value="alpha/beta hydrolase"/>
    <property type="match status" value="1"/>
</dbReference>
<dbReference type="PANTHER" id="PTHR48081:SF30">
    <property type="entry name" value="ACETYL-HYDROLASE LIPR-RELATED"/>
    <property type="match status" value="1"/>
</dbReference>
<evidence type="ECO:0000313" key="6">
    <source>
        <dbReference type="Proteomes" id="UP000239866"/>
    </source>
</evidence>
<dbReference type="GO" id="GO:0004806">
    <property type="term" value="F:triacylglycerol lipase activity"/>
    <property type="evidence" value="ECO:0007669"/>
    <property type="project" value="TreeGrafter"/>
</dbReference>
<evidence type="ECO:0000313" key="5">
    <source>
        <dbReference type="EMBL" id="PSF06063.1"/>
    </source>
</evidence>
<dbReference type="InterPro" id="IPR002168">
    <property type="entry name" value="Lipase_GDXG_HIS_AS"/>
</dbReference>
<keyword evidence="6" id="KW-1185">Reference proteome</keyword>
<dbReference type="InterPro" id="IPR013094">
    <property type="entry name" value="AB_hydrolase_3"/>
</dbReference>
<feature type="domain" description="Alpha/beta hydrolase fold-3" evidence="4">
    <location>
        <begin position="73"/>
        <end position="271"/>
    </location>
</feature>
<sequence length="297" mass="32585">MFQPLFEAGLRRTMQHLVRPVLSKSFPLGVQRRYIRQAYRTSFLPGGIRLSKTTLGGVPAIRLTPSQSPRGTLLYLHGGGYVMGSASTHKGLAGYLARHTDCEVVLPDYRLAPEHPFPAAPDDAQAVYTALLDEGTAPESLAIAGDSAGGGLAVVLAMRLRDRNQPLPSSITCFSPWTDLTEQALFAPDIEPVLHAGWTYRAARYYANGMPLAHPLISPVYGDLTGLPPLLIQVGSQEMLLNDARRLADLARQHQVDATLEIYNNLWHVFQVHAPQLRRAREALAIAGQHIRSNFPD</sequence>
<dbReference type="PROSITE" id="PS01173">
    <property type="entry name" value="LIPASE_GDXG_HIS"/>
    <property type="match status" value="1"/>
</dbReference>
<dbReference type="Pfam" id="PF07859">
    <property type="entry name" value="Abhydrolase_3"/>
    <property type="match status" value="1"/>
</dbReference>
<dbReference type="InterPro" id="IPR029058">
    <property type="entry name" value="AB_hydrolase_fold"/>
</dbReference>
<organism evidence="5 6">
    <name type="scientific">Marinobacter fuscus</name>
    <dbReference type="NCBI Taxonomy" id="2109942"/>
    <lineage>
        <taxon>Bacteria</taxon>
        <taxon>Pseudomonadati</taxon>
        <taxon>Pseudomonadota</taxon>
        <taxon>Gammaproteobacteria</taxon>
        <taxon>Pseudomonadales</taxon>
        <taxon>Marinobacteraceae</taxon>
        <taxon>Marinobacter</taxon>
    </lineage>
</organism>
<dbReference type="RefSeq" id="WP_106762971.1">
    <property type="nucleotide sequence ID" value="NZ_PXNP01000085.1"/>
</dbReference>
<comment type="caution">
    <text evidence="5">The sequence shown here is derived from an EMBL/GenBank/DDBJ whole genome shotgun (WGS) entry which is preliminary data.</text>
</comment>
<evidence type="ECO:0000256" key="2">
    <source>
        <dbReference type="ARBA" id="ARBA00022801"/>
    </source>
</evidence>
<dbReference type="EMBL" id="PXNP01000085">
    <property type="protein sequence ID" value="PSF06063.1"/>
    <property type="molecule type" value="Genomic_DNA"/>
</dbReference>
<dbReference type="OrthoDB" id="9806180at2"/>
<name>A0A2T1K8H2_9GAMM</name>
<keyword evidence="2 5" id="KW-0378">Hydrolase</keyword>
<accession>A0A2T1K8H2</accession>
<dbReference type="InterPro" id="IPR033140">
    <property type="entry name" value="Lipase_GDXG_put_SER_AS"/>
</dbReference>
<reference evidence="5 6" key="1">
    <citation type="submission" date="2018-03" db="EMBL/GenBank/DDBJ databases">
        <title>Marinobacter brunus sp. nov., a marine bacterium of Gamma-proteobacteria isolated from the surface seawater of the South China Sea.</title>
        <authorList>
            <person name="Cheng H."/>
            <person name="Wu Y.-H."/>
            <person name="Xamxidin M."/>
            <person name="Xu X.-W."/>
        </authorList>
    </citation>
    <scope>NUCLEOTIDE SEQUENCE [LARGE SCALE GENOMIC DNA]</scope>
    <source>
        <strain evidence="5 6">NH169-3</strain>
    </source>
</reference>
<dbReference type="SUPFAM" id="SSF53474">
    <property type="entry name" value="alpha/beta-Hydrolases"/>
    <property type="match status" value="1"/>
</dbReference>
<proteinExistence type="inferred from homology"/>
<evidence type="ECO:0000256" key="3">
    <source>
        <dbReference type="PROSITE-ProRule" id="PRU10038"/>
    </source>
</evidence>
<dbReference type="AlphaFoldDB" id="A0A2T1K8H2"/>
<evidence type="ECO:0000256" key="1">
    <source>
        <dbReference type="ARBA" id="ARBA00010515"/>
    </source>
</evidence>
<dbReference type="Proteomes" id="UP000239866">
    <property type="component" value="Unassembled WGS sequence"/>
</dbReference>
<dbReference type="PROSITE" id="PS01174">
    <property type="entry name" value="LIPASE_GDXG_SER"/>
    <property type="match status" value="1"/>
</dbReference>